<sequence>MSRRLAAAAVVLLGAALLGGCSTTVHLEPADDANNPLCAEVSVGLQNVGSLADKDRRWTDAQATGAWGDEGAASAIILRCGVAVPAPTSELQCVTLEGVDWLVDASETPFLRLTTYGRDPAVQLYIDTGAVSSNDVISTRTLVGAITAIPADGKCTAPDELDEDAQELLELG</sequence>
<evidence type="ECO:0008006" key="4">
    <source>
        <dbReference type="Google" id="ProtNLM"/>
    </source>
</evidence>
<dbReference type="InterPro" id="IPR021903">
    <property type="entry name" value="DUF3515"/>
</dbReference>
<evidence type="ECO:0000313" key="2">
    <source>
        <dbReference type="EMBL" id="GGD79634.1"/>
    </source>
</evidence>
<proteinExistence type="predicted"/>
<dbReference type="EMBL" id="BMCM01000003">
    <property type="protein sequence ID" value="GGD79634.1"/>
    <property type="molecule type" value="Genomic_DNA"/>
</dbReference>
<keyword evidence="3" id="KW-1185">Reference proteome</keyword>
<accession>A0ABQ1RU15</accession>
<comment type="caution">
    <text evidence="2">The sequence shown here is derived from an EMBL/GenBank/DDBJ whole genome shotgun (WGS) entry which is preliminary data.</text>
</comment>
<evidence type="ECO:0000313" key="3">
    <source>
        <dbReference type="Proteomes" id="UP000629365"/>
    </source>
</evidence>
<dbReference type="Pfam" id="PF12028">
    <property type="entry name" value="DUF3515"/>
    <property type="match status" value="1"/>
</dbReference>
<feature type="signal peptide" evidence="1">
    <location>
        <begin position="1"/>
        <end position="27"/>
    </location>
</feature>
<dbReference type="PROSITE" id="PS51257">
    <property type="entry name" value="PROKAR_LIPOPROTEIN"/>
    <property type="match status" value="1"/>
</dbReference>
<dbReference type="RefSeq" id="WP_188436714.1">
    <property type="nucleotide sequence ID" value="NZ_BMCM01000003.1"/>
</dbReference>
<reference evidence="3" key="1">
    <citation type="journal article" date="2019" name="Int. J. Syst. Evol. Microbiol.">
        <title>The Global Catalogue of Microorganisms (GCM) 10K type strain sequencing project: providing services to taxonomists for standard genome sequencing and annotation.</title>
        <authorList>
            <consortium name="The Broad Institute Genomics Platform"/>
            <consortium name="The Broad Institute Genome Sequencing Center for Infectious Disease"/>
            <person name="Wu L."/>
            <person name="Ma J."/>
        </authorList>
    </citation>
    <scope>NUCLEOTIDE SEQUENCE [LARGE SCALE GENOMIC DNA]</scope>
    <source>
        <strain evidence="3">CCM 7640</strain>
    </source>
</reference>
<gene>
    <name evidence="2" type="ORF">GCM10007269_23140</name>
</gene>
<protein>
    <recommendedName>
        <fullName evidence="4">DUF3515 domain-containing protein</fullName>
    </recommendedName>
</protein>
<keyword evidence="1" id="KW-0732">Signal</keyword>
<name>A0ABQ1RU15_9MICO</name>
<evidence type="ECO:0000256" key="1">
    <source>
        <dbReference type="SAM" id="SignalP"/>
    </source>
</evidence>
<organism evidence="2 3">
    <name type="scientific">Microbacterium murale</name>
    <dbReference type="NCBI Taxonomy" id="1081040"/>
    <lineage>
        <taxon>Bacteria</taxon>
        <taxon>Bacillati</taxon>
        <taxon>Actinomycetota</taxon>
        <taxon>Actinomycetes</taxon>
        <taxon>Micrococcales</taxon>
        <taxon>Microbacteriaceae</taxon>
        <taxon>Microbacterium</taxon>
    </lineage>
</organism>
<feature type="chain" id="PRO_5046022659" description="DUF3515 domain-containing protein" evidence="1">
    <location>
        <begin position="28"/>
        <end position="172"/>
    </location>
</feature>
<dbReference type="Proteomes" id="UP000629365">
    <property type="component" value="Unassembled WGS sequence"/>
</dbReference>